<dbReference type="PANTHER" id="PTHR28559:SF1">
    <property type="entry name" value="DNA REPAIR PROTEIN XRCC4"/>
    <property type="match status" value="1"/>
</dbReference>
<proteinExistence type="predicted"/>
<dbReference type="GO" id="GO:0005958">
    <property type="term" value="C:DNA-dependent protein kinase-DNA ligase 4 complex"/>
    <property type="evidence" value="ECO:0007669"/>
    <property type="project" value="TreeGrafter"/>
</dbReference>
<feature type="compositionally biased region" description="Polar residues" evidence="2">
    <location>
        <begin position="258"/>
        <end position="267"/>
    </location>
</feature>
<protein>
    <recommendedName>
        <fullName evidence="5">DNA repair protein XRCC4</fullName>
    </recommendedName>
</protein>
<organism evidence="3 4">
    <name type="scientific">Peronospora destructor</name>
    <dbReference type="NCBI Taxonomy" id="86335"/>
    <lineage>
        <taxon>Eukaryota</taxon>
        <taxon>Sar</taxon>
        <taxon>Stramenopiles</taxon>
        <taxon>Oomycota</taxon>
        <taxon>Peronosporomycetes</taxon>
        <taxon>Peronosporales</taxon>
        <taxon>Peronosporaceae</taxon>
        <taxon>Peronospora</taxon>
    </lineage>
</organism>
<dbReference type="GO" id="GO:0006303">
    <property type="term" value="P:double-strand break repair via nonhomologous end joining"/>
    <property type="evidence" value="ECO:0007669"/>
    <property type="project" value="TreeGrafter"/>
</dbReference>
<evidence type="ECO:0008006" key="5">
    <source>
        <dbReference type="Google" id="ProtNLM"/>
    </source>
</evidence>
<dbReference type="GO" id="GO:0032807">
    <property type="term" value="C:DNA ligase IV complex"/>
    <property type="evidence" value="ECO:0007669"/>
    <property type="project" value="TreeGrafter"/>
</dbReference>
<dbReference type="InterPro" id="IPR014751">
    <property type="entry name" value="XRCC4-like_C"/>
</dbReference>
<reference evidence="3" key="1">
    <citation type="submission" date="2022-12" db="EMBL/GenBank/DDBJ databases">
        <authorList>
            <person name="Webb A."/>
        </authorList>
    </citation>
    <scope>NUCLEOTIDE SEQUENCE</scope>
    <source>
        <strain evidence="3">Pd1</strain>
    </source>
</reference>
<dbReference type="GO" id="GO:0006310">
    <property type="term" value="P:DNA recombination"/>
    <property type="evidence" value="ECO:0007669"/>
    <property type="project" value="InterPro"/>
</dbReference>
<name>A0AAV0V1N9_9STRA</name>
<evidence type="ECO:0000256" key="2">
    <source>
        <dbReference type="SAM" id="MobiDB-lite"/>
    </source>
</evidence>
<feature type="compositionally biased region" description="Acidic residues" evidence="2">
    <location>
        <begin position="378"/>
        <end position="392"/>
    </location>
</feature>
<feature type="region of interest" description="Disordered" evidence="2">
    <location>
        <begin position="318"/>
        <end position="392"/>
    </location>
</feature>
<dbReference type="Proteomes" id="UP001162029">
    <property type="component" value="Unassembled WGS sequence"/>
</dbReference>
<feature type="compositionally biased region" description="Polar residues" evidence="2">
    <location>
        <begin position="329"/>
        <end position="343"/>
    </location>
</feature>
<dbReference type="AlphaFoldDB" id="A0AAV0V1N9"/>
<keyword evidence="1" id="KW-0175">Coiled coil</keyword>
<dbReference type="InterPro" id="IPR010585">
    <property type="entry name" value="DNA_repair_prot_XRCC4"/>
</dbReference>
<evidence type="ECO:0000256" key="1">
    <source>
        <dbReference type="SAM" id="Coils"/>
    </source>
</evidence>
<dbReference type="Gene3D" id="1.20.5.370">
    <property type="match status" value="1"/>
</dbReference>
<evidence type="ECO:0000313" key="3">
    <source>
        <dbReference type="EMBL" id="CAI5742173.1"/>
    </source>
</evidence>
<gene>
    <name evidence="3" type="ORF">PDE001_LOCUS8141</name>
</gene>
<evidence type="ECO:0000313" key="4">
    <source>
        <dbReference type="Proteomes" id="UP001162029"/>
    </source>
</evidence>
<dbReference type="PANTHER" id="PTHR28559">
    <property type="entry name" value="DNA REPAIR PROTEIN XRCC4"/>
    <property type="match status" value="1"/>
</dbReference>
<keyword evidence="4" id="KW-1185">Reference proteome</keyword>
<dbReference type="GO" id="GO:0010165">
    <property type="term" value="P:response to X-ray"/>
    <property type="evidence" value="ECO:0007669"/>
    <property type="project" value="TreeGrafter"/>
</dbReference>
<dbReference type="GO" id="GO:0003677">
    <property type="term" value="F:DNA binding"/>
    <property type="evidence" value="ECO:0007669"/>
    <property type="project" value="InterPro"/>
</dbReference>
<feature type="compositionally biased region" description="Basic residues" evidence="2">
    <location>
        <begin position="219"/>
        <end position="241"/>
    </location>
</feature>
<feature type="coiled-coil region" evidence="1">
    <location>
        <begin position="162"/>
        <end position="211"/>
    </location>
</feature>
<feature type="compositionally biased region" description="Acidic residues" evidence="2">
    <location>
        <begin position="245"/>
        <end position="257"/>
    </location>
</feature>
<feature type="region of interest" description="Disordered" evidence="2">
    <location>
        <begin position="218"/>
        <end position="275"/>
    </location>
</feature>
<accession>A0AAV0V1N9</accession>
<dbReference type="SUPFAM" id="SSF58022">
    <property type="entry name" value="XRCC4, C-terminal oligomerization domain"/>
    <property type="match status" value="1"/>
</dbReference>
<comment type="caution">
    <text evidence="3">The sequence shown here is derived from an EMBL/GenBank/DDBJ whole genome shotgun (WGS) entry which is preliminary data.</text>
</comment>
<sequence length="392" mass="44066">MSLAEVDAVDADSSASSSSLSLFVHCSRTTSSTSSSKGTPPSIHVQLVDPPTLYEADVVSSHKPRALDCSGTEYVAVVESALMASSFDQPSRFDFRWSKQKRSLTLMERTGFAMKFCAIEFRTSEDVATWRELLHQVATQQRENSKLILETETKVKHCETVLEQKEALLETALTAKQKVEDELFQGFCAVLNTKKDEIRRLQFEMEKVQDMHKYEMKSMKKRKVVAPKGKTKATGAKLKRKMKEEEEEEEDEDEEMSDGSNEGNTVASEEDEDGNNELKRAKNNAINAYSSLPPNLRSSLVQISSAEDVLSRMDDIIKNEEEEDEATQREGNSQSGRSMISERTQPRTRETAALKIKPTLVPQSESEKTLRVVSQVDEAMDPEEEDILDMLS</sequence>
<dbReference type="EMBL" id="CANTFM010001653">
    <property type="protein sequence ID" value="CAI5742173.1"/>
    <property type="molecule type" value="Genomic_DNA"/>
</dbReference>